<dbReference type="PANTHER" id="PTHR43434">
    <property type="entry name" value="PHOSPHOGLYCOLATE PHOSPHATASE"/>
    <property type="match status" value="1"/>
</dbReference>
<keyword evidence="5" id="KW-0378">Hydrolase</keyword>
<protein>
    <recommendedName>
        <fullName evidence="4">phosphoglycolate phosphatase</fullName>
        <ecNumber evidence="4">3.1.3.18</ecNumber>
    </recommendedName>
</protein>
<evidence type="ECO:0000256" key="4">
    <source>
        <dbReference type="ARBA" id="ARBA00013078"/>
    </source>
</evidence>
<dbReference type="SUPFAM" id="SSF56784">
    <property type="entry name" value="HAD-like"/>
    <property type="match status" value="1"/>
</dbReference>
<dbReference type="Proteomes" id="UP000005307">
    <property type="component" value="Chromosome"/>
</dbReference>
<dbReference type="InterPro" id="IPR050155">
    <property type="entry name" value="HAD-like_hydrolase_sf"/>
</dbReference>
<dbReference type="InterPro" id="IPR006439">
    <property type="entry name" value="HAD-SF_hydro_IA"/>
</dbReference>
<dbReference type="NCBIfam" id="TIGR01549">
    <property type="entry name" value="HAD-SF-IA-v1"/>
    <property type="match status" value="1"/>
</dbReference>
<evidence type="ECO:0000313" key="6">
    <source>
        <dbReference type="Proteomes" id="UP000005307"/>
    </source>
</evidence>
<sequence length="234" mass="24073">MDMISRPIKGIIFDKDGTLFDFNATWGAWARNVFEAETAGDPDQLAPLATALGYDLATGQFLPESIVIASTVDVVAQAILPFVAESDPDALTARFNAAAIVAPQVETTPLVAFITTLKSAGLKVGVATNDAEFPARAHLSVAGIEALFDFIAGFDSGFGGKPAPGQLLGFCDATGLAPSECVMVGDSTHDLRAGRAAGMVTVAVLTGVAGRKALAPQADVVLDSIAALPDWLGL</sequence>
<accession>M9RBC1</accession>
<organism evidence="5 6">
    <name type="scientific">Octadecabacter antarcticus 307</name>
    <dbReference type="NCBI Taxonomy" id="391626"/>
    <lineage>
        <taxon>Bacteria</taxon>
        <taxon>Pseudomonadati</taxon>
        <taxon>Pseudomonadota</taxon>
        <taxon>Alphaproteobacteria</taxon>
        <taxon>Rhodobacterales</taxon>
        <taxon>Roseobacteraceae</taxon>
        <taxon>Octadecabacter</taxon>
    </lineage>
</organism>
<dbReference type="STRING" id="391626.OAN307_c14390"/>
<comment type="similarity">
    <text evidence="3">Belongs to the HAD-like hydrolase superfamily. CbbY/CbbZ/Gph/YieH family.</text>
</comment>
<dbReference type="Pfam" id="PF00702">
    <property type="entry name" value="Hydrolase"/>
    <property type="match status" value="1"/>
</dbReference>
<dbReference type="Gene3D" id="3.40.50.1000">
    <property type="entry name" value="HAD superfamily/HAD-like"/>
    <property type="match status" value="1"/>
</dbReference>
<evidence type="ECO:0000256" key="2">
    <source>
        <dbReference type="ARBA" id="ARBA00004818"/>
    </source>
</evidence>
<evidence type="ECO:0000256" key="3">
    <source>
        <dbReference type="ARBA" id="ARBA00006171"/>
    </source>
</evidence>
<dbReference type="AlphaFoldDB" id="M9RBC1"/>
<dbReference type="GO" id="GO:0008967">
    <property type="term" value="F:phosphoglycolate phosphatase activity"/>
    <property type="evidence" value="ECO:0007669"/>
    <property type="project" value="UniProtKB-EC"/>
</dbReference>
<reference evidence="5 6" key="1">
    <citation type="journal article" date="2013" name="PLoS ONE">
        <title>Poles Apart: Arctic and Antarctic Octadecabacter strains Share High Genome Plasticity and a New Type of Xanthorhodopsin.</title>
        <authorList>
            <person name="Vollmers J."/>
            <person name="Voget S."/>
            <person name="Dietrich S."/>
            <person name="Gollnow K."/>
            <person name="Smits M."/>
            <person name="Meyer K."/>
            <person name="Brinkhoff T."/>
            <person name="Simon M."/>
            <person name="Daniel R."/>
        </authorList>
    </citation>
    <scope>NUCLEOTIDE SEQUENCE [LARGE SCALE GENOMIC DNA]</scope>
    <source>
        <strain evidence="5 6">307</strain>
    </source>
</reference>
<comment type="pathway">
    <text evidence="2">Organic acid metabolism; glycolate biosynthesis; glycolate from 2-phosphoglycolate: step 1/1.</text>
</comment>
<dbReference type="SFLD" id="SFLDS00003">
    <property type="entry name" value="Haloacid_Dehalogenase"/>
    <property type="match status" value="1"/>
</dbReference>
<dbReference type="InterPro" id="IPR036412">
    <property type="entry name" value="HAD-like_sf"/>
</dbReference>
<dbReference type="InterPro" id="IPR023214">
    <property type="entry name" value="HAD_sf"/>
</dbReference>
<proteinExistence type="inferred from homology"/>
<dbReference type="GO" id="GO:0006281">
    <property type="term" value="P:DNA repair"/>
    <property type="evidence" value="ECO:0007669"/>
    <property type="project" value="TreeGrafter"/>
</dbReference>
<dbReference type="InterPro" id="IPR023198">
    <property type="entry name" value="PGP-like_dom2"/>
</dbReference>
<dbReference type="EMBL" id="CP003740">
    <property type="protein sequence ID" value="AGI67115.1"/>
    <property type="molecule type" value="Genomic_DNA"/>
</dbReference>
<dbReference type="SFLD" id="SFLDG01129">
    <property type="entry name" value="C1.5:_HAD__Beta-PGM__Phosphata"/>
    <property type="match status" value="1"/>
</dbReference>
<evidence type="ECO:0000313" key="5">
    <source>
        <dbReference type="EMBL" id="AGI67115.1"/>
    </source>
</evidence>
<evidence type="ECO:0000256" key="1">
    <source>
        <dbReference type="ARBA" id="ARBA00000830"/>
    </source>
</evidence>
<dbReference type="PANTHER" id="PTHR43434:SF1">
    <property type="entry name" value="PHOSPHOGLYCOLATE PHOSPHATASE"/>
    <property type="match status" value="1"/>
</dbReference>
<dbReference type="KEGG" id="oat:OAN307_c14390"/>
<name>M9RBC1_9RHOB</name>
<dbReference type="HOGENOM" id="CLU_045011_19_1_5"/>
<dbReference type="NCBIfam" id="TIGR01509">
    <property type="entry name" value="HAD-SF-IA-v3"/>
    <property type="match status" value="1"/>
</dbReference>
<comment type="catalytic activity">
    <reaction evidence="1">
        <text>2-phosphoglycolate + H2O = glycolate + phosphate</text>
        <dbReference type="Rhea" id="RHEA:14369"/>
        <dbReference type="ChEBI" id="CHEBI:15377"/>
        <dbReference type="ChEBI" id="CHEBI:29805"/>
        <dbReference type="ChEBI" id="CHEBI:43474"/>
        <dbReference type="ChEBI" id="CHEBI:58033"/>
        <dbReference type="EC" id="3.1.3.18"/>
    </reaction>
</comment>
<gene>
    <name evidence="5" type="ORF">OAN307_c14390</name>
</gene>
<keyword evidence="6" id="KW-1185">Reference proteome</keyword>
<dbReference type="eggNOG" id="COG0546">
    <property type="taxonomic scope" value="Bacteria"/>
</dbReference>
<dbReference type="Gene3D" id="1.10.150.240">
    <property type="entry name" value="Putative phosphatase, domain 2"/>
    <property type="match status" value="1"/>
</dbReference>
<dbReference type="EC" id="3.1.3.18" evidence="4"/>